<feature type="domain" description="C2H2-type" evidence="14">
    <location>
        <begin position="270"/>
        <end position="293"/>
    </location>
</feature>
<keyword evidence="7" id="KW-0805">Transcription regulation</keyword>
<dbReference type="SUPFAM" id="SSF57667">
    <property type="entry name" value="beta-beta-alpha zinc fingers"/>
    <property type="match status" value="1"/>
</dbReference>
<keyword evidence="16" id="KW-1185">Reference proteome</keyword>
<proteinExistence type="inferred from homology"/>
<keyword evidence="8" id="KW-0238">DNA-binding</keyword>
<keyword evidence="5 11" id="KW-0863">Zinc-finger</keyword>
<comment type="similarity">
    <text evidence="2">Belongs to the krueppel C2H2-type zinc-finger protein family.</text>
</comment>
<evidence type="ECO:0000259" key="14">
    <source>
        <dbReference type="PROSITE" id="PS50157"/>
    </source>
</evidence>
<dbReference type="GO" id="GO:0008270">
    <property type="term" value="F:zinc ion binding"/>
    <property type="evidence" value="ECO:0007669"/>
    <property type="project" value="UniProtKB-KW"/>
</dbReference>
<dbReference type="PANTHER" id="PTHR23110">
    <property type="entry name" value="BTB DOMAIN TRANSCRIPTION FACTOR"/>
    <property type="match status" value="1"/>
</dbReference>
<evidence type="ECO:0000256" key="1">
    <source>
        <dbReference type="ARBA" id="ARBA00004123"/>
    </source>
</evidence>
<feature type="domain" description="BTB" evidence="13">
    <location>
        <begin position="33"/>
        <end position="98"/>
    </location>
</feature>
<dbReference type="Proteomes" id="UP001159042">
    <property type="component" value="Unassembled WGS sequence"/>
</dbReference>
<evidence type="ECO:0000256" key="9">
    <source>
        <dbReference type="ARBA" id="ARBA00023163"/>
    </source>
</evidence>
<dbReference type="SMART" id="SM00384">
    <property type="entry name" value="AT_hook"/>
    <property type="match status" value="2"/>
</dbReference>
<accession>A0AAV8WA09</accession>
<evidence type="ECO:0000313" key="15">
    <source>
        <dbReference type="EMBL" id="KAJ8923432.1"/>
    </source>
</evidence>
<keyword evidence="3" id="KW-0479">Metal-binding</keyword>
<feature type="compositionally biased region" description="Pro residues" evidence="12">
    <location>
        <begin position="356"/>
        <end position="365"/>
    </location>
</feature>
<feature type="region of interest" description="Disordered" evidence="12">
    <location>
        <begin position="321"/>
        <end position="393"/>
    </location>
</feature>
<dbReference type="Pfam" id="PF00096">
    <property type="entry name" value="zf-C2H2"/>
    <property type="match status" value="2"/>
</dbReference>
<dbReference type="FunFam" id="3.30.160.60:FF:000508">
    <property type="entry name" value="Myeloid zinc finger 1"/>
    <property type="match status" value="1"/>
</dbReference>
<dbReference type="Gene3D" id="3.30.710.10">
    <property type="entry name" value="Potassium Channel Kv1.1, Chain A"/>
    <property type="match status" value="1"/>
</dbReference>
<gene>
    <name evidence="15" type="ORF">NQ315_001991</name>
</gene>
<keyword evidence="6" id="KW-0862">Zinc</keyword>
<dbReference type="GO" id="GO:0048666">
    <property type="term" value="P:neuron development"/>
    <property type="evidence" value="ECO:0007669"/>
    <property type="project" value="UniProtKB-ARBA"/>
</dbReference>
<evidence type="ECO:0000256" key="8">
    <source>
        <dbReference type="ARBA" id="ARBA00023125"/>
    </source>
</evidence>
<sequence>MKVNAKCVRLFTDKHLENVGSMFKTLYNDELLTDCTLHCKDGFLRAHKAILAASSPYFRKVFLSHKDERAIIFMHGISFHQLKDLLELIYKGAIDVPTETLNTVYDLAEELELTGVLLEEGSSGMVFMYFRKVMDMEETHDTKVKKELQWILQRKMNTFPKKIPKHSSERRASSSEKTTATLKKSENNPKDANNTDIEAAEQDDEAKNTVSRNEISSKDRFVGHPVGEHSNLSVWARKERKFKCDLCPSSFKRASHLSRHQLVHTGERPFACDQCDKAFSRHDKLKHHIHKAHELPALNSSLPPDALYTIGHVRILTPEQTMTESSEPVVHSAPCSPAASPDPPRQKKGRGRPRKYPPAPPPPLVKRPRGRPRLNPIVTPQETNKQENYDISNMPYGDIEYLTKPLEETTDEIPIQEHDVMEPLVEIKTEPSDKDQPEKTEKSGQTFLENIGLFEKSAVAKIGECTISVANNSGTT</sequence>
<dbReference type="InterPro" id="IPR011333">
    <property type="entry name" value="SKP1/BTB/POZ_sf"/>
</dbReference>
<evidence type="ECO:0000256" key="7">
    <source>
        <dbReference type="ARBA" id="ARBA00023015"/>
    </source>
</evidence>
<dbReference type="InterPro" id="IPR051095">
    <property type="entry name" value="Dros_DevTransReg"/>
</dbReference>
<dbReference type="SUPFAM" id="SSF54695">
    <property type="entry name" value="POZ domain"/>
    <property type="match status" value="1"/>
</dbReference>
<dbReference type="Pfam" id="PF00651">
    <property type="entry name" value="BTB"/>
    <property type="match status" value="1"/>
</dbReference>
<dbReference type="PROSITE" id="PS50157">
    <property type="entry name" value="ZINC_FINGER_C2H2_2"/>
    <property type="match status" value="2"/>
</dbReference>
<dbReference type="GO" id="GO:0003006">
    <property type="term" value="P:developmental process involved in reproduction"/>
    <property type="evidence" value="ECO:0007669"/>
    <property type="project" value="UniProtKB-ARBA"/>
</dbReference>
<evidence type="ECO:0000256" key="11">
    <source>
        <dbReference type="PROSITE-ProRule" id="PRU00042"/>
    </source>
</evidence>
<evidence type="ECO:0000256" key="12">
    <source>
        <dbReference type="SAM" id="MobiDB-lite"/>
    </source>
</evidence>
<dbReference type="CDD" id="cd18315">
    <property type="entry name" value="BTB_POZ_BAB-like"/>
    <property type="match status" value="1"/>
</dbReference>
<dbReference type="GO" id="GO:0006357">
    <property type="term" value="P:regulation of transcription by RNA polymerase II"/>
    <property type="evidence" value="ECO:0007669"/>
    <property type="project" value="TreeGrafter"/>
</dbReference>
<dbReference type="PANTHER" id="PTHR23110:SF99">
    <property type="entry name" value="BROAD-COMPLEX CORE PROTEIN ISOFORM 6"/>
    <property type="match status" value="1"/>
</dbReference>
<dbReference type="SMART" id="SM00225">
    <property type="entry name" value="BTB"/>
    <property type="match status" value="1"/>
</dbReference>
<dbReference type="SMART" id="SM00355">
    <property type="entry name" value="ZnF_C2H2"/>
    <property type="match status" value="2"/>
</dbReference>
<evidence type="ECO:0000256" key="5">
    <source>
        <dbReference type="ARBA" id="ARBA00022771"/>
    </source>
</evidence>
<evidence type="ECO:0000313" key="16">
    <source>
        <dbReference type="Proteomes" id="UP001159042"/>
    </source>
</evidence>
<dbReference type="GO" id="GO:0003677">
    <property type="term" value="F:DNA binding"/>
    <property type="evidence" value="ECO:0007669"/>
    <property type="project" value="UniProtKB-KW"/>
</dbReference>
<evidence type="ECO:0000256" key="6">
    <source>
        <dbReference type="ARBA" id="ARBA00022833"/>
    </source>
</evidence>
<comment type="caution">
    <text evidence="15">The sequence shown here is derived from an EMBL/GenBank/DDBJ whole genome shotgun (WGS) entry which is preliminary data.</text>
</comment>
<evidence type="ECO:0000256" key="3">
    <source>
        <dbReference type="ARBA" id="ARBA00022723"/>
    </source>
</evidence>
<dbReference type="GO" id="GO:0042802">
    <property type="term" value="F:identical protein binding"/>
    <property type="evidence" value="ECO:0007669"/>
    <property type="project" value="UniProtKB-ARBA"/>
</dbReference>
<evidence type="ECO:0000256" key="2">
    <source>
        <dbReference type="ARBA" id="ARBA00006991"/>
    </source>
</evidence>
<dbReference type="AlphaFoldDB" id="A0AAV8WA09"/>
<organism evidence="15 16">
    <name type="scientific">Exocentrus adspersus</name>
    <dbReference type="NCBI Taxonomy" id="1586481"/>
    <lineage>
        <taxon>Eukaryota</taxon>
        <taxon>Metazoa</taxon>
        <taxon>Ecdysozoa</taxon>
        <taxon>Arthropoda</taxon>
        <taxon>Hexapoda</taxon>
        <taxon>Insecta</taxon>
        <taxon>Pterygota</taxon>
        <taxon>Neoptera</taxon>
        <taxon>Endopterygota</taxon>
        <taxon>Coleoptera</taxon>
        <taxon>Polyphaga</taxon>
        <taxon>Cucujiformia</taxon>
        <taxon>Chrysomeloidea</taxon>
        <taxon>Cerambycidae</taxon>
        <taxon>Lamiinae</taxon>
        <taxon>Acanthocinini</taxon>
        <taxon>Exocentrus</taxon>
    </lineage>
</organism>
<keyword evidence="9" id="KW-0804">Transcription</keyword>
<keyword evidence="4" id="KW-0677">Repeat</keyword>
<dbReference type="PROSITE" id="PS50097">
    <property type="entry name" value="BTB"/>
    <property type="match status" value="1"/>
</dbReference>
<evidence type="ECO:0000259" key="13">
    <source>
        <dbReference type="PROSITE" id="PS50097"/>
    </source>
</evidence>
<feature type="region of interest" description="Disordered" evidence="12">
    <location>
        <begin position="161"/>
        <end position="223"/>
    </location>
</feature>
<dbReference type="FunFam" id="3.30.160.60:FF:001156">
    <property type="entry name" value="Zinc finger protein 407"/>
    <property type="match status" value="1"/>
</dbReference>
<dbReference type="GO" id="GO:0005634">
    <property type="term" value="C:nucleus"/>
    <property type="evidence" value="ECO:0007669"/>
    <property type="project" value="UniProtKB-SubCell"/>
</dbReference>
<comment type="subcellular location">
    <subcellularLocation>
        <location evidence="1">Nucleus</location>
    </subcellularLocation>
</comment>
<reference evidence="15 16" key="1">
    <citation type="journal article" date="2023" name="Insect Mol. Biol.">
        <title>Genome sequencing provides insights into the evolution of gene families encoding plant cell wall-degrading enzymes in longhorned beetles.</title>
        <authorList>
            <person name="Shin N.R."/>
            <person name="Okamura Y."/>
            <person name="Kirsch R."/>
            <person name="Pauchet Y."/>
        </authorList>
    </citation>
    <scope>NUCLEOTIDE SEQUENCE [LARGE SCALE GENOMIC DNA]</scope>
    <source>
        <strain evidence="15">EAD_L_NR</strain>
    </source>
</reference>
<feature type="domain" description="C2H2-type" evidence="14">
    <location>
        <begin position="242"/>
        <end position="269"/>
    </location>
</feature>
<dbReference type="EMBL" id="JANEYG010000005">
    <property type="protein sequence ID" value="KAJ8923432.1"/>
    <property type="molecule type" value="Genomic_DNA"/>
</dbReference>
<evidence type="ECO:0000256" key="10">
    <source>
        <dbReference type="ARBA" id="ARBA00023242"/>
    </source>
</evidence>
<dbReference type="InterPro" id="IPR000210">
    <property type="entry name" value="BTB/POZ_dom"/>
</dbReference>
<evidence type="ECO:0000256" key="4">
    <source>
        <dbReference type="ARBA" id="ARBA00022737"/>
    </source>
</evidence>
<feature type="compositionally biased region" description="Basic residues" evidence="12">
    <location>
        <begin position="346"/>
        <end position="355"/>
    </location>
</feature>
<keyword evidence="10" id="KW-0539">Nucleus</keyword>
<dbReference type="Gene3D" id="3.30.160.60">
    <property type="entry name" value="Classic Zinc Finger"/>
    <property type="match status" value="2"/>
</dbReference>
<dbReference type="GO" id="GO:0048513">
    <property type="term" value="P:animal organ development"/>
    <property type="evidence" value="ECO:0007669"/>
    <property type="project" value="UniProtKB-ARBA"/>
</dbReference>
<dbReference type="InterPro" id="IPR013087">
    <property type="entry name" value="Znf_C2H2_type"/>
</dbReference>
<dbReference type="InterPro" id="IPR017956">
    <property type="entry name" value="AT_hook_DNA-bd_motif"/>
</dbReference>
<protein>
    <submittedName>
        <fullName evidence="15">Uncharacterized protein</fullName>
    </submittedName>
</protein>
<name>A0AAV8WA09_9CUCU</name>
<dbReference type="InterPro" id="IPR036236">
    <property type="entry name" value="Znf_C2H2_sf"/>
</dbReference>
<dbReference type="PROSITE" id="PS00028">
    <property type="entry name" value="ZINC_FINGER_C2H2_1"/>
    <property type="match status" value="2"/>
</dbReference>